<evidence type="ECO:0000313" key="3">
    <source>
        <dbReference type="Proteomes" id="UP000030752"/>
    </source>
</evidence>
<feature type="region of interest" description="Disordered" evidence="1">
    <location>
        <begin position="44"/>
        <end position="121"/>
    </location>
</feature>
<sequence length="190" mass="20461">MTASDDNGAQASTTHQATTTSAVSCASDKTPWESTVVILQLDRSPSTSPISKTTQILTLTNETPPDMSSEPKDQGSHSAPNISLASRKVTPTTDAANKLSAMKISGDASGTAKQKKKKKKKTITPMFYIFSDDSSEDEEVPKPTLAYTRLPRDLDNWMTKEEFEEKVAKGYTLAMLAKTAVARKIAGESA</sequence>
<dbReference type="InParanoid" id="W2RNJ6"/>
<dbReference type="GeneID" id="19975634"/>
<dbReference type="RefSeq" id="XP_008720836.1">
    <property type="nucleotide sequence ID" value="XM_008722614.1"/>
</dbReference>
<feature type="compositionally biased region" description="Low complexity" evidence="1">
    <location>
        <begin position="9"/>
        <end position="22"/>
    </location>
</feature>
<evidence type="ECO:0000256" key="1">
    <source>
        <dbReference type="SAM" id="MobiDB-lite"/>
    </source>
</evidence>
<keyword evidence="3" id="KW-1185">Reference proteome</keyword>
<evidence type="ECO:0000313" key="2">
    <source>
        <dbReference type="EMBL" id="ETN37304.1"/>
    </source>
</evidence>
<dbReference type="HOGENOM" id="CLU_1427923_0_0_1"/>
<dbReference type="AlphaFoldDB" id="W2RNJ6"/>
<feature type="compositionally biased region" description="Polar residues" evidence="1">
    <location>
        <begin position="76"/>
        <end position="95"/>
    </location>
</feature>
<gene>
    <name evidence="2" type="ORF">HMPREF1541_08295</name>
</gene>
<dbReference type="EMBL" id="KB822724">
    <property type="protein sequence ID" value="ETN37304.1"/>
    <property type="molecule type" value="Genomic_DNA"/>
</dbReference>
<protein>
    <submittedName>
        <fullName evidence="2">Uncharacterized protein</fullName>
    </submittedName>
</protein>
<reference evidence="2 3" key="1">
    <citation type="submission" date="2013-03" db="EMBL/GenBank/DDBJ databases">
        <title>The Genome Sequence of Phialophora europaea CBS 101466.</title>
        <authorList>
            <consortium name="The Broad Institute Genomics Platform"/>
            <person name="Cuomo C."/>
            <person name="de Hoog S."/>
            <person name="Gorbushina A."/>
            <person name="Walker B."/>
            <person name="Young S.K."/>
            <person name="Zeng Q."/>
            <person name="Gargeya S."/>
            <person name="Fitzgerald M."/>
            <person name="Haas B."/>
            <person name="Abouelleil A."/>
            <person name="Allen A.W."/>
            <person name="Alvarado L."/>
            <person name="Arachchi H.M."/>
            <person name="Berlin A.M."/>
            <person name="Chapman S.B."/>
            <person name="Gainer-Dewar J."/>
            <person name="Goldberg J."/>
            <person name="Griggs A."/>
            <person name="Gujja S."/>
            <person name="Hansen M."/>
            <person name="Howarth C."/>
            <person name="Imamovic A."/>
            <person name="Ireland A."/>
            <person name="Larimer J."/>
            <person name="McCowan C."/>
            <person name="Murphy C."/>
            <person name="Pearson M."/>
            <person name="Poon T.W."/>
            <person name="Priest M."/>
            <person name="Roberts A."/>
            <person name="Saif S."/>
            <person name="Shea T."/>
            <person name="Sisk P."/>
            <person name="Sykes S."/>
            <person name="Wortman J."/>
            <person name="Nusbaum C."/>
            <person name="Birren B."/>
        </authorList>
    </citation>
    <scope>NUCLEOTIDE SEQUENCE [LARGE SCALE GENOMIC DNA]</scope>
    <source>
        <strain evidence="2 3">CBS 101466</strain>
    </source>
</reference>
<organism evidence="2 3">
    <name type="scientific">Cyphellophora europaea (strain CBS 101466)</name>
    <name type="common">Phialophora europaea</name>
    <dbReference type="NCBI Taxonomy" id="1220924"/>
    <lineage>
        <taxon>Eukaryota</taxon>
        <taxon>Fungi</taxon>
        <taxon>Dikarya</taxon>
        <taxon>Ascomycota</taxon>
        <taxon>Pezizomycotina</taxon>
        <taxon>Eurotiomycetes</taxon>
        <taxon>Chaetothyriomycetidae</taxon>
        <taxon>Chaetothyriales</taxon>
        <taxon>Cyphellophoraceae</taxon>
        <taxon>Cyphellophora</taxon>
    </lineage>
</organism>
<dbReference type="Proteomes" id="UP000030752">
    <property type="component" value="Unassembled WGS sequence"/>
</dbReference>
<feature type="compositionally biased region" description="Polar residues" evidence="1">
    <location>
        <begin position="44"/>
        <end position="63"/>
    </location>
</feature>
<accession>W2RNJ6</accession>
<name>W2RNJ6_CYPE1</name>
<feature type="region of interest" description="Disordered" evidence="1">
    <location>
        <begin position="1"/>
        <end position="29"/>
    </location>
</feature>
<dbReference type="VEuPathDB" id="FungiDB:HMPREF1541_08295"/>
<proteinExistence type="predicted"/>